<reference evidence="12 13" key="1">
    <citation type="submission" date="2017-10" db="EMBL/GenBank/DDBJ databases">
        <title>Comparative genomics in systemic dimorphic fungi from Ajellomycetaceae.</title>
        <authorList>
            <person name="Munoz J.F."/>
            <person name="Mcewen J.G."/>
            <person name="Clay O.K."/>
            <person name="Cuomo C.A."/>
        </authorList>
    </citation>
    <scope>NUCLEOTIDE SEQUENCE [LARGE SCALE GENOMIC DNA]</scope>
    <source>
        <strain evidence="12 13">UAMH5409</strain>
    </source>
</reference>
<name>A0A2B7XJU4_9EURO</name>
<dbReference type="PROSITE" id="PS50920">
    <property type="entry name" value="SOLCAR"/>
    <property type="match status" value="3"/>
</dbReference>
<protein>
    <recommendedName>
        <fullName evidence="14">Mitochondrial thiamine pyrophosphate carrier 1</fullName>
    </recommendedName>
</protein>
<keyword evidence="6" id="KW-0496">Mitochondrion</keyword>
<evidence type="ECO:0000256" key="9">
    <source>
        <dbReference type="PROSITE-ProRule" id="PRU00282"/>
    </source>
</evidence>
<dbReference type="PANTHER" id="PTHR45939:SF2">
    <property type="entry name" value="CARRIER PROTEIN, PUTATIVE (AFU_ORTHOLOGUE AFUA_2G13870)-RELATED"/>
    <property type="match status" value="1"/>
</dbReference>
<keyword evidence="5" id="KW-0677">Repeat</keyword>
<dbReference type="Gene3D" id="1.50.40.10">
    <property type="entry name" value="Mitochondrial carrier domain"/>
    <property type="match status" value="2"/>
</dbReference>
<evidence type="ECO:0000256" key="8">
    <source>
        <dbReference type="ARBA" id="ARBA00023136"/>
    </source>
</evidence>
<dbReference type="AlphaFoldDB" id="A0A2B7XJU4"/>
<keyword evidence="3 10" id="KW-0813">Transport</keyword>
<evidence type="ECO:0000256" key="3">
    <source>
        <dbReference type="ARBA" id="ARBA00022448"/>
    </source>
</evidence>
<evidence type="ECO:0000256" key="1">
    <source>
        <dbReference type="ARBA" id="ARBA00004141"/>
    </source>
</evidence>
<dbReference type="OrthoDB" id="18574at2759"/>
<dbReference type="InterPro" id="IPR023395">
    <property type="entry name" value="MCP_dom_sf"/>
</dbReference>
<sequence>MPANRDIPYEPSIESFELYHKYHSPYRDTTYEHPPESEDWKTAVLKGPALPALGQAAAGAAGAAVSIISTYPFSLIVTRLQLQRQLRREREKQKGKGKAKAVADEKDTEEDDEEEYKGIIDAFIKIYKTEGGLRGLYTGVGQATGKAVLDSFIFFLAYTFLRQRRLRARGLKTHALLPVLDELGVGYLAESFTKLLTTPISTVLTRKQVEGLDPAKPQTSSTRKILSDIISSEKGARALWSGYSASLFLSLNPSLTFLLAEVLKYTLLPRHQRKSPPPAATFLLAAVSKAVASSLSYPFSMAKTRAQAASASSSSAGGAGKEKQPPTVLHAIVAIARTEGAGALYAGLGGDVLKGFFSHGITMLAKDVVYAAVVKVYYLALVLLRRWPGPEELLASARERAGELADAARERGGDMVEAAKDKGGDLVDAARDKGGDLMNGAKGKGGDLVDAAKGKAGVVKGVVAEKGRGAAESAGKGAGKAKRRVVEDVYSNETAEMVGDYVEDEAEEWRSLYRWFWEKAKRE</sequence>
<dbReference type="Pfam" id="PF00153">
    <property type="entry name" value="Mito_carr"/>
    <property type="match status" value="3"/>
</dbReference>
<evidence type="ECO:0008006" key="14">
    <source>
        <dbReference type="Google" id="ProtNLM"/>
    </source>
</evidence>
<dbReference type="SUPFAM" id="SSF103506">
    <property type="entry name" value="Mitochondrial carrier"/>
    <property type="match status" value="1"/>
</dbReference>
<feature type="region of interest" description="Disordered" evidence="11">
    <location>
        <begin position="88"/>
        <end position="111"/>
    </location>
</feature>
<keyword evidence="8 9" id="KW-0472">Membrane</keyword>
<accession>A0A2B7XJU4</accession>
<evidence type="ECO:0000256" key="5">
    <source>
        <dbReference type="ARBA" id="ARBA00022737"/>
    </source>
</evidence>
<dbReference type="PANTHER" id="PTHR45939">
    <property type="entry name" value="PEROXISOMAL MEMBRANE PROTEIN PMP34-RELATED"/>
    <property type="match status" value="1"/>
</dbReference>
<keyword evidence="7" id="KW-1133">Transmembrane helix</keyword>
<proteinExistence type="inferred from homology"/>
<evidence type="ECO:0000256" key="2">
    <source>
        <dbReference type="ARBA" id="ARBA00006375"/>
    </source>
</evidence>
<evidence type="ECO:0000256" key="4">
    <source>
        <dbReference type="ARBA" id="ARBA00022692"/>
    </source>
</evidence>
<evidence type="ECO:0000256" key="10">
    <source>
        <dbReference type="RuleBase" id="RU000488"/>
    </source>
</evidence>
<feature type="repeat" description="Solcar" evidence="9">
    <location>
        <begin position="50"/>
        <end position="164"/>
    </location>
</feature>
<keyword evidence="4 9" id="KW-0812">Transmembrane</keyword>
<comment type="caution">
    <text evidence="12">The sequence shown here is derived from an EMBL/GenBank/DDBJ whole genome shotgun (WGS) entry which is preliminary data.</text>
</comment>
<dbReference type="InterPro" id="IPR018108">
    <property type="entry name" value="MCP_transmembrane"/>
</dbReference>
<evidence type="ECO:0000256" key="11">
    <source>
        <dbReference type="SAM" id="MobiDB-lite"/>
    </source>
</evidence>
<keyword evidence="6" id="KW-0999">Mitochondrion inner membrane</keyword>
<evidence type="ECO:0000313" key="12">
    <source>
        <dbReference type="EMBL" id="PGH09051.1"/>
    </source>
</evidence>
<gene>
    <name evidence="12" type="ORF">AJ79_05780</name>
</gene>
<evidence type="ECO:0000313" key="13">
    <source>
        <dbReference type="Proteomes" id="UP000223968"/>
    </source>
</evidence>
<dbReference type="STRING" id="1447875.A0A2B7XJU4"/>
<keyword evidence="13" id="KW-1185">Reference proteome</keyword>
<organism evidence="12 13">
    <name type="scientific">Helicocarpus griseus UAMH5409</name>
    <dbReference type="NCBI Taxonomy" id="1447875"/>
    <lineage>
        <taxon>Eukaryota</taxon>
        <taxon>Fungi</taxon>
        <taxon>Dikarya</taxon>
        <taxon>Ascomycota</taxon>
        <taxon>Pezizomycotina</taxon>
        <taxon>Eurotiomycetes</taxon>
        <taxon>Eurotiomycetidae</taxon>
        <taxon>Onygenales</taxon>
        <taxon>Ajellomycetaceae</taxon>
        <taxon>Helicocarpus</taxon>
    </lineage>
</organism>
<dbReference type="GO" id="GO:0016020">
    <property type="term" value="C:membrane"/>
    <property type="evidence" value="ECO:0007669"/>
    <property type="project" value="UniProtKB-SubCell"/>
</dbReference>
<feature type="repeat" description="Solcar" evidence="9">
    <location>
        <begin position="177"/>
        <end position="266"/>
    </location>
</feature>
<dbReference type="InterPro" id="IPR052217">
    <property type="entry name" value="Mito/Peroxisomal_Carrier"/>
</dbReference>
<evidence type="ECO:0000256" key="7">
    <source>
        <dbReference type="ARBA" id="ARBA00022989"/>
    </source>
</evidence>
<dbReference type="Proteomes" id="UP000223968">
    <property type="component" value="Unassembled WGS sequence"/>
</dbReference>
<dbReference type="GO" id="GO:0015217">
    <property type="term" value="F:ADP transmembrane transporter activity"/>
    <property type="evidence" value="ECO:0007669"/>
    <property type="project" value="TreeGrafter"/>
</dbReference>
<dbReference type="EMBL" id="PDNB01000095">
    <property type="protein sequence ID" value="PGH09051.1"/>
    <property type="molecule type" value="Genomic_DNA"/>
</dbReference>
<feature type="repeat" description="Solcar" evidence="9">
    <location>
        <begin position="280"/>
        <end position="372"/>
    </location>
</feature>
<comment type="similarity">
    <text evidence="2 10">Belongs to the mitochondrial carrier (TC 2.A.29) family.</text>
</comment>
<comment type="subcellular location">
    <subcellularLocation>
        <location evidence="1">Membrane</location>
        <topology evidence="1">Multi-pass membrane protein</topology>
    </subcellularLocation>
</comment>
<evidence type="ECO:0000256" key="6">
    <source>
        <dbReference type="ARBA" id="ARBA00022792"/>
    </source>
</evidence>